<dbReference type="PANTHER" id="PTHR13847:SF201">
    <property type="entry name" value="PUTATIBE OXIDOREDUCTASE"/>
    <property type="match status" value="1"/>
</dbReference>
<evidence type="ECO:0000313" key="4">
    <source>
        <dbReference type="Proteomes" id="UP000595847"/>
    </source>
</evidence>
<dbReference type="KEGG" id="bcop:JD108_19180"/>
<dbReference type="InterPro" id="IPR006076">
    <property type="entry name" value="FAD-dep_OxRdtase"/>
</dbReference>
<reference evidence="2 4" key="1">
    <citation type="submission" date="2020-12" db="EMBL/GenBank/DDBJ databases">
        <title>strain FJAT-54423T represents a novel species of the genus Brevibacillus.</title>
        <authorList>
            <person name="Tang R."/>
        </authorList>
    </citation>
    <scope>NUCLEOTIDE SEQUENCE [LARGE SCALE GENOMIC DNA]</scope>
    <source>
        <strain evidence="2 4">FJAT-54423</strain>
    </source>
</reference>
<dbReference type="Gene3D" id="3.30.9.10">
    <property type="entry name" value="D-Amino Acid Oxidase, subunit A, domain 2"/>
    <property type="match status" value="1"/>
</dbReference>
<sequence>MYYASSDKDVDQLRKDYEILKRHGFAVEYWEEKQLSRHYPFSRPAAIYSYGEAELNPYTFTLGLLEKARASRVRIFENTKVTGRKREKDGSSLILTERGHRIRARNVIVAAGCEGP</sequence>
<name>A0A7T5EJU5_9BACL</name>
<dbReference type="SUPFAM" id="SSF51905">
    <property type="entry name" value="FAD/NAD(P)-binding domain"/>
    <property type="match status" value="1"/>
</dbReference>
<dbReference type="Proteomes" id="UP000595847">
    <property type="component" value="Chromosome"/>
</dbReference>
<reference evidence="3" key="2">
    <citation type="submission" date="2021-04" db="EMBL/GenBank/DDBJ databases">
        <title>Brevibacillus composti FJAT-54423, complete genome.</title>
        <authorList>
            <person name="Tang R."/>
        </authorList>
    </citation>
    <scope>NUCLEOTIDE SEQUENCE</scope>
    <source>
        <strain evidence="3">FJAT-54424</strain>
    </source>
</reference>
<dbReference type="Gene3D" id="3.50.50.60">
    <property type="entry name" value="FAD/NAD(P)-binding domain"/>
    <property type="match status" value="1"/>
</dbReference>
<dbReference type="Pfam" id="PF01266">
    <property type="entry name" value="DAO"/>
    <property type="match status" value="1"/>
</dbReference>
<dbReference type="EMBL" id="CP073708">
    <property type="protein sequence ID" value="QUO41041.1"/>
    <property type="molecule type" value="Genomic_DNA"/>
</dbReference>
<dbReference type="RefSeq" id="WP_198827553.1">
    <property type="nucleotide sequence ID" value="NZ_CP066308.1"/>
</dbReference>
<dbReference type="InterPro" id="IPR036188">
    <property type="entry name" value="FAD/NAD-bd_sf"/>
</dbReference>
<keyword evidence="5" id="KW-1185">Reference proteome</keyword>
<gene>
    <name evidence="2" type="ORF">JD108_19180</name>
    <name evidence="3" type="ORF">KDJ56_19115</name>
</gene>
<accession>A0A7T5EJU5</accession>
<dbReference type="GO" id="GO:0005737">
    <property type="term" value="C:cytoplasm"/>
    <property type="evidence" value="ECO:0007669"/>
    <property type="project" value="TreeGrafter"/>
</dbReference>
<protein>
    <submittedName>
        <fullName evidence="2">FAD-binding oxidoreductase</fullName>
    </submittedName>
</protein>
<evidence type="ECO:0000313" key="5">
    <source>
        <dbReference type="Proteomes" id="UP000677234"/>
    </source>
</evidence>
<evidence type="ECO:0000313" key="2">
    <source>
        <dbReference type="EMBL" id="QQE73957.1"/>
    </source>
</evidence>
<evidence type="ECO:0000259" key="1">
    <source>
        <dbReference type="Pfam" id="PF01266"/>
    </source>
</evidence>
<dbReference type="EMBL" id="CP066308">
    <property type="protein sequence ID" value="QQE73957.1"/>
    <property type="molecule type" value="Genomic_DNA"/>
</dbReference>
<feature type="domain" description="FAD dependent oxidoreductase" evidence="1">
    <location>
        <begin position="2"/>
        <end position="113"/>
    </location>
</feature>
<dbReference type="Proteomes" id="UP000677234">
    <property type="component" value="Chromosome"/>
</dbReference>
<proteinExistence type="predicted"/>
<evidence type="ECO:0000313" key="3">
    <source>
        <dbReference type="EMBL" id="QUO41041.1"/>
    </source>
</evidence>
<organism evidence="2 4">
    <name type="scientific">Brevibacillus composti</name>
    <dbReference type="NCBI Taxonomy" id="2796470"/>
    <lineage>
        <taxon>Bacteria</taxon>
        <taxon>Bacillati</taxon>
        <taxon>Bacillota</taxon>
        <taxon>Bacilli</taxon>
        <taxon>Bacillales</taxon>
        <taxon>Paenibacillaceae</taxon>
        <taxon>Brevibacillus</taxon>
    </lineage>
</organism>
<dbReference type="AlphaFoldDB" id="A0A7T5EJU5"/>
<dbReference type="PANTHER" id="PTHR13847">
    <property type="entry name" value="SARCOSINE DEHYDROGENASE-RELATED"/>
    <property type="match status" value="1"/>
</dbReference>